<keyword evidence="3" id="KW-1185">Reference proteome</keyword>
<protein>
    <submittedName>
        <fullName evidence="2">Right handed beta helix region</fullName>
    </submittedName>
</protein>
<proteinExistence type="predicted"/>
<reference evidence="2 3" key="1">
    <citation type="submission" date="2016-11" db="EMBL/GenBank/DDBJ databases">
        <authorList>
            <person name="Jaros S."/>
            <person name="Januszkiewicz K."/>
            <person name="Wedrychowicz H."/>
        </authorList>
    </citation>
    <scope>NUCLEOTIDE SEQUENCE [LARGE SCALE GENOMIC DNA]</scope>
    <source>
        <strain evidence="2 3">DSM 26883</strain>
    </source>
</reference>
<dbReference type="AlphaFoldDB" id="A0A1M5FVF2"/>
<gene>
    <name evidence="2" type="ORF">SAMN05444349_1517</name>
</gene>
<dbReference type="Proteomes" id="UP000184436">
    <property type="component" value="Unassembled WGS sequence"/>
</dbReference>
<evidence type="ECO:0000259" key="1">
    <source>
        <dbReference type="Pfam" id="PF13229"/>
    </source>
</evidence>
<dbReference type="STRING" id="871325.SAMN05444349_1517"/>
<dbReference type="InterPro" id="IPR012334">
    <property type="entry name" value="Pectin_lyas_fold"/>
</dbReference>
<name>A0A1M5FVF2_9BACE</name>
<evidence type="ECO:0000313" key="3">
    <source>
        <dbReference type="Proteomes" id="UP000184436"/>
    </source>
</evidence>
<dbReference type="SUPFAM" id="SSF51126">
    <property type="entry name" value="Pectin lyase-like"/>
    <property type="match status" value="1"/>
</dbReference>
<organism evidence="2 3">
    <name type="scientific">Bacteroides faecichinchillae</name>
    <dbReference type="NCBI Taxonomy" id="871325"/>
    <lineage>
        <taxon>Bacteria</taxon>
        <taxon>Pseudomonadati</taxon>
        <taxon>Bacteroidota</taxon>
        <taxon>Bacteroidia</taxon>
        <taxon>Bacteroidales</taxon>
        <taxon>Bacteroidaceae</taxon>
        <taxon>Bacteroides</taxon>
    </lineage>
</organism>
<accession>A0A1M5FVF2</accession>
<evidence type="ECO:0000313" key="2">
    <source>
        <dbReference type="EMBL" id="SHF95527.1"/>
    </source>
</evidence>
<dbReference type="Pfam" id="PF13229">
    <property type="entry name" value="Beta_helix"/>
    <property type="match status" value="1"/>
</dbReference>
<dbReference type="EMBL" id="FQVD01000051">
    <property type="protein sequence ID" value="SHF95527.1"/>
    <property type="molecule type" value="Genomic_DNA"/>
</dbReference>
<sequence>MIGMSKMMKYAFLLFCISIPFIASAKKILLPQNFENGKNVLKQSMLTVSGAEYVLRYKYDLLGDTITMPKGASLSFNSDASISNGFLKGNDSNIKADAAFVIFYGIQFGGDWNVRHIYSTWFNMNEDTEANTSNFRSMCMLTGDNHKGTIYIARGNYSVKADKKYPSVMVLNSNTELILDGTIILEGNELESCNIIDIDNRRNIVVHGLGIIMGDVTTHIGDKGQWGMGISVQSSDNVDITDIKIKNCWGDCIYVGQSIRERGSICHNVRIQNVVCESGRRQGLSIIAGKDILVKNCKFIKIGSIKFTAPGAGIDIEPNHPQTITENIIIDGCSFGENNKGKDLAIINLDKTASIKIRNCSFDHKLVFWDNSYNIEVENCVINILDINKAENIIIKNSLFKKNISPRVRKQIKVLKNCSFPKERI</sequence>
<dbReference type="InterPro" id="IPR011050">
    <property type="entry name" value="Pectin_lyase_fold/virulence"/>
</dbReference>
<dbReference type="InterPro" id="IPR006626">
    <property type="entry name" value="PbH1"/>
</dbReference>
<dbReference type="Gene3D" id="2.160.20.10">
    <property type="entry name" value="Single-stranded right-handed beta-helix, Pectin lyase-like"/>
    <property type="match status" value="2"/>
</dbReference>
<dbReference type="SMART" id="SM00710">
    <property type="entry name" value="PbH1"/>
    <property type="match status" value="3"/>
</dbReference>
<feature type="domain" description="Right handed beta helix" evidence="1">
    <location>
        <begin position="229"/>
        <end position="383"/>
    </location>
</feature>
<dbReference type="OrthoDB" id="253409at2"/>
<dbReference type="InterPro" id="IPR039448">
    <property type="entry name" value="Beta_helix"/>
</dbReference>